<feature type="compositionally biased region" description="Polar residues" evidence="1">
    <location>
        <begin position="194"/>
        <end position="210"/>
    </location>
</feature>
<sequence>MQDTTSQPFLNGMLIHSQNNNNSTLPTVSAVLNLDDTKRTSLIKSSTDDISLSKTIESNSRISFNSNIQNTSMIPENSSNNESLLDDATIGYILNMLDTIGLDQNQESELQSSKLDSGYAKVSDEKFFTSDENSQDLIVDNDNKPYTLRRSKSSLSRKRSIRQKSLDNALSRTSTMNKNSFSEISEENLKESAGTDTTNHSLNSTKRAKS</sequence>
<proteinExistence type="predicted"/>
<accession>A0ABN7WQH1</accession>
<evidence type="ECO:0000256" key="1">
    <source>
        <dbReference type="SAM" id="MobiDB-lite"/>
    </source>
</evidence>
<gene>
    <name evidence="2" type="ORF">GMARGA_LOCUS33879</name>
</gene>
<reference evidence="2 3" key="1">
    <citation type="submission" date="2021-06" db="EMBL/GenBank/DDBJ databases">
        <authorList>
            <person name="Kallberg Y."/>
            <person name="Tangrot J."/>
            <person name="Rosling A."/>
        </authorList>
    </citation>
    <scope>NUCLEOTIDE SEQUENCE [LARGE SCALE GENOMIC DNA]</scope>
    <source>
        <strain evidence="2 3">120-4 pot B 10/14</strain>
    </source>
</reference>
<feature type="non-terminal residue" evidence="2">
    <location>
        <position position="210"/>
    </location>
</feature>
<dbReference type="Proteomes" id="UP000789901">
    <property type="component" value="Unassembled WGS sequence"/>
</dbReference>
<evidence type="ECO:0000313" key="2">
    <source>
        <dbReference type="EMBL" id="CAG8838242.1"/>
    </source>
</evidence>
<organism evidence="2 3">
    <name type="scientific">Gigaspora margarita</name>
    <dbReference type="NCBI Taxonomy" id="4874"/>
    <lineage>
        <taxon>Eukaryota</taxon>
        <taxon>Fungi</taxon>
        <taxon>Fungi incertae sedis</taxon>
        <taxon>Mucoromycota</taxon>
        <taxon>Glomeromycotina</taxon>
        <taxon>Glomeromycetes</taxon>
        <taxon>Diversisporales</taxon>
        <taxon>Gigasporaceae</taxon>
        <taxon>Gigaspora</taxon>
    </lineage>
</organism>
<dbReference type="EMBL" id="CAJVQB010057621">
    <property type="protein sequence ID" value="CAG8838242.1"/>
    <property type="molecule type" value="Genomic_DNA"/>
</dbReference>
<name>A0ABN7WQH1_GIGMA</name>
<feature type="compositionally biased region" description="Basic residues" evidence="1">
    <location>
        <begin position="148"/>
        <end position="162"/>
    </location>
</feature>
<comment type="caution">
    <text evidence="2">The sequence shown here is derived from an EMBL/GenBank/DDBJ whole genome shotgun (WGS) entry which is preliminary data.</text>
</comment>
<feature type="region of interest" description="Disordered" evidence="1">
    <location>
        <begin position="148"/>
        <end position="210"/>
    </location>
</feature>
<evidence type="ECO:0000313" key="3">
    <source>
        <dbReference type="Proteomes" id="UP000789901"/>
    </source>
</evidence>
<keyword evidence="3" id="KW-1185">Reference proteome</keyword>
<feature type="compositionally biased region" description="Polar residues" evidence="1">
    <location>
        <begin position="168"/>
        <end position="183"/>
    </location>
</feature>
<protein>
    <submittedName>
        <fullName evidence="2">2372_t:CDS:1</fullName>
    </submittedName>
</protein>